<proteinExistence type="predicted"/>
<keyword evidence="2" id="KW-1185">Reference proteome</keyword>
<accession>K2P5H5</accession>
<organism evidence="1 2">
    <name type="scientific">Galbibacter marinus</name>
    <dbReference type="NCBI Taxonomy" id="555500"/>
    <lineage>
        <taxon>Bacteria</taxon>
        <taxon>Pseudomonadati</taxon>
        <taxon>Bacteroidota</taxon>
        <taxon>Flavobacteriia</taxon>
        <taxon>Flavobacteriales</taxon>
        <taxon>Flavobacteriaceae</taxon>
        <taxon>Galbibacter</taxon>
    </lineage>
</organism>
<sequence length="88" mass="10458">MSTKTDYTEEIKNLLGNFYVPVASKDDATEVTVKKTLTEIHEEVTRVLPSRWIYEDDVYQVLQEMNFNFFHDTDEDGKRILVYYMNPK</sequence>
<evidence type="ECO:0000313" key="1">
    <source>
        <dbReference type="EMBL" id="EKF56233.1"/>
    </source>
</evidence>
<dbReference type="AlphaFoldDB" id="K2P5H5"/>
<dbReference type="Proteomes" id="UP000007364">
    <property type="component" value="Unassembled WGS sequence"/>
</dbReference>
<reference evidence="1 2" key="1">
    <citation type="journal article" date="2012" name="J. Bacteriol.">
        <title>Genome Sequence of Galbibacter marinum Type Strain ck-I2-15.</title>
        <authorList>
            <person name="Lai Q."/>
            <person name="Li C."/>
            <person name="Shao Z."/>
        </authorList>
    </citation>
    <scope>NUCLEOTIDE SEQUENCE [LARGE SCALE GENOMIC DNA]</scope>
    <source>
        <strain evidence="2">ck-I2-15</strain>
    </source>
</reference>
<dbReference type="RefSeq" id="WP_008990252.1">
    <property type="nucleotide sequence ID" value="NZ_AMSG01000002.1"/>
</dbReference>
<dbReference type="STRING" id="555500.I215_01883"/>
<comment type="caution">
    <text evidence="1">The sequence shown here is derived from an EMBL/GenBank/DDBJ whole genome shotgun (WGS) entry which is preliminary data.</text>
</comment>
<dbReference type="OrthoDB" id="1274452at2"/>
<gene>
    <name evidence="1" type="ORF">I215_01883</name>
</gene>
<evidence type="ECO:0000313" key="2">
    <source>
        <dbReference type="Proteomes" id="UP000007364"/>
    </source>
</evidence>
<dbReference type="EMBL" id="AMSG01000002">
    <property type="protein sequence ID" value="EKF56233.1"/>
    <property type="molecule type" value="Genomic_DNA"/>
</dbReference>
<name>K2P5H5_9FLAO</name>
<protein>
    <submittedName>
        <fullName evidence="1">Uncharacterized protein</fullName>
    </submittedName>
</protein>